<evidence type="ECO:0000313" key="2">
    <source>
        <dbReference type="EMBL" id="TIB27746.1"/>
    </source>
</evidence>
<comment type="caution">
    <text evidence="2">The sequence shown here is derived from an EMBL/GenBank/DDBJ whole genome shotgun (WGS) entry which is preliminary data.</text>
</comment>
<protein>
    <submittedName>
        <fullName evidence="2">Uncharacterized protein</fullName>
    </submittedName>
</protein>
<name>A0A4T0GER7_WALIC</name>
<dbReference type="EMBL" id="SPOI01000408">
    <property type="protein sequence ID" value="TIB27746.1"/>
    <property type="molecule type" value="Genomic_DNA"/>
</dbReference>
<feature type="compositionally biased region" description="Basic and acidic residues" evidence="1">
    <location>
        <begin position="16"/>
        <end position="36"/>
    </location>
</feature>
<organism evidence="2 3">
    <name type="scientific">Wallemia ichthyophaga</name>
    <dbReference type="NCBI Taxonomy" id="245174"/>
    <lineage>
        <taxon>Eukaryota</taxon>
        <taxon>Fungi</taxon>
        <taxon>Dikarya</taxon>
        <taxon>Basidiomycota</taxon>
        <taxon>Wallemiomycotina</taxon>
        <taxon>Wallemiomycetes</taxon>
        <taxon>Wallemiales</taxon>
        <taxon>Wallemiaceae</taxon>
        <taxon>Wallemia</taxon>
    </lineage>
</organism>
<evidence type="ECO:0000256" key="1">
    <source>
        <dbReference type="SAM" id="MobiDB-lite"/>
    </source>
</evidence>
<reference evidence="2 3" key="1">
    <citation type="submission" date="2019-03" db="EMBL/GenBank/DDBJ databases">
        <title>Sequencing 23 genomes of Wallemia ichthyophaga.</title>
        <authorList>
            <person name="Gostincar C."/>
        </authorList>
    </citation>
    <scope>NUCLEOTIDE SEQUENCE [LARGE SCALE GENOMIC DNA]</scope>
    <source>
        <strain evidence="2 3">EXF-6200</strain>
    </source>
</reference>
<feature type="region of interest" description="Disordered" evidence="1">
    <location>
        <begin position="16"/>
        <end position="70"/>
    </location>
</feature>
<accession>A0A4T0GER7</accession>
<dbReference type="Proteomes" id="UP000310689">
    <property type="component" value="Unassembled WGS sequence"/>
</dbReference>
<gene>
    <name evidence="2" type="ORF">E3P86_04018</name>
</gene>
<dbReference type="AlphaFoldDB" id="A0A4T0GER7"/>
<sequence length="70" mass="8582">MTSKAQFEEMLAMMNREREKENKKLFYAEDQKDQKRTKNTRRRQKLPLRTSEDFSSIPTSARRMPHPWHQ</sequence>
<evidence type="ECO:0000313" key="3">
    <source>
        <dbReference type="Proteomes" id="UP000310689"/>
    </source>
</evidence>
<feature type="compositionally biased region" description="Basic residues" evidence="1">
    <location>
        <begin position="37"/>
        <end position="46"/>
    </location>
</feature>
<proteinExistence type="predicted"/>